<feature type="region of interest" description="Disordered" evidence="2">
    <location>
        <begin position="193"/>
        <end position="275"/>
    </location>
</feature>
<sequence length="567" mass="64517">MWTQGIAANTTNSIHCDSNHLTQNLRSPTANDDFSSNFQETRRSGSGRHEQFQPYIRDRDLIEVFRSNSVFKLVENLLQLRGRCSQLEKTVRWWSDCTNNWREKWSCVRDERNHLREELRRTKLALTALQRQNEELNHRLDEFSISENKNDPQTLAHVLETPNPTDSSDKSKIEQLERENSELKDQLALLTQRLSRSDHHSRHRLRCSRSSGASSCSGSRSPSTSGSGCSGSHSGSASASVSSHTSLAASPTPPKHDKQSKVDQSSGEPDKSCKVTGYSNGGVTCDEMEKFYEQSSHIERSLLEIAANNSEGLVNGIEKFNWVDVNMSKFLQDFVTRPSENSLYKAWFKYERGKFDDKNDEAFAAEIPSDHKCLKFVIFANPVTPYALFKLLQFLHPSLTFAEFADIHDCFRNTGKYFGMADYASRNISYIIYPQDIEMQNTCRNELHQVSAESFDSIIYLAGKQVILPYPVVEWFFSIHRAATKRTVRGFHKLAGSLPVLLIFNSVRFETKQKALRIPIAGGLECKSPHLILWMDILVPRKLNSVCRRLEGHIKAAFLPCSTQNPH</sequence>
<dbReference type="EMBL" id="UYSG01000218">
    <property type="protein sequence ID" value="VDL18705.1"/>
    <property type="molecule type" value="Genomic_DNA"/>
</dbReference>
<organism evidence="5">
    <name type="scientific">Hymenolepis diminuta</name>
    <name type="common">Rat tapeworm</name>
    <dbReference type="NCBI Taxonomy" id="6216"/>
    <lineage>
        <taxon>Eukaryota</taxon>
        <taxon>Metazoa</taxon>
        <taxon>Spiralia</taxon>
        <taxon>Lophotrochozoa</taxon>
        <taxon>Platyhelminthes</taxon>
        <taxon>Cestoda</taxon>
        <taxon>Eucestoda</taxon>
        <taxon>Cyclophyllidea</taxon>
        <taxon>Hymenolepididae</taxon>
        <taxon>Hymenolepis</taxon>
    </lineage>
</organism>
<dbReference type="AlphaFoldDB" id="A0A158QCB8"/>
<gene>
    <name evidence="3" type="ORF">HDID_LOCUS1244</name>
</gene>
<proteinExistence type="predicted"/>
<dbReference type="WBParaSite" id="HDID_0000124301-mRNA-1">
    <property type="protein sequence ID" value="HDID_0000124301-mRNA-1"/>
    <property type="gene ID" value="HDID_0000124301"/>
</dbReference>
<evidence type="ECO:0000313" key="5">
    <source>
        <dbReference type="WBParaSite" id="HDID_0000124301-mRNA-1"/>
    </source>
</evidence>
<reference evidence="5" key="1">
    <citation type="submission" date="2016-04" db="UniProtKB">
        <authorList>
            <consortium name="WormBaseParasite"/>
        </authorList>
    </citation>
    <scope>IDENTIFICATION</scope>
</reference>
<name>A0A158QCB8_HYMDI</name>
<dbReference type="OrthoDB" id="5984396at2759"/>
<dbReference type="Proteomes" id="UP000274504">
    <property type="component" value="Unassembled WGS sequence"/>
</dbReference>
<feature type="region of interest" description="Disordered" evidence="2">
    <location>
        <begin position="157"/>
        <end position="180"/>
    </location>
</feature>
<reference evidence="3 4" key="2">
    <citation type="submission" date="2018-11" db="EMBL/GenBank/DDBJ databases">
        <authorList>
            <consortium name="Pathogen Informatics"/>
        </authorList>
    </citation>
    <scope>NUCLEOTIDE SEQUENCE [LARGE SCALE GENOMIC DNA]</scope>
</reference>
<feature type="compositionally biased region" description="Polar residues" evidence="2">
    <location>
        <begin position="19"/>
        <end position="39"/>
    </location>
</feature>
<evidence type="ECO:0000313" key="4">
    <source>
        <dbReference type="Proteomes" id="UP000274504"/>
    </source>
</evidence>
<feature type="compositionally biased region" description="Basic and acidic residues" evidence="2">
    <location>
        <begin position="167"/>
        <end position="180"/>
    </location>
</feature>
<evidence type="ECO:0000313" key="3">
    <source>
        <dbReference type="EMBL" id="VDL18705.1"/>
    </source>
</evidence>
<feature type="compositionally biased region" description="Low complexity" evidence="2">
    <location>
        <begin position="208"/>
        <end position="250"/>
    </location>
</feature>
<feature type="compositionally biased region" description="Basic and acidic residues" evidence="2">
    <location>
        <begin position="40"/>
        <end position="50"/>
    </location>
</feature>
<dbReference type="PANTHER" id="PTHR46292:SF1">
    <property type="entry name" value="COILED-COIL DOMAIN-CONTAINING PROTEIN 102A"/>
    <property type="match status" value="1"/>
</dbReference>
<feature type="region of interest" description="Disordered" evidence="2">
    <location>
        <begin position="19"/>
        <end position="50"/>
    </location>
</feature>
<protein>
    <submittedName>
        <fullName evidence="5">Anoctamin</fullName>
    </submittedName>
</protein>
<evidence type="ECO:0000256" key="2">
    <source>
        <dbReference type="SAM" id="MobiDB-lite"/>
    </source>
</evidence>
<keyword evidence="1" id="KW-0175">Coiled coil</keyword>
<dbReference type="PANTHER" id="PTHR46292">
    <property type="entry name" value="COILED-COIL DOMAIN-CONTAINING PROTEIN 102A"/>
    <property type="match status" value="1"/>
</dbReference>
<evidence type="ECO:0000256" key="1">
    <source>
        <dbReference type="ARBA" id="ARBA00023054"/>
    </source>
</evidence>
<accession>A0A158QCB8</accession>